<proteinExistence type="predicted"/>
<protein>
    <submittedName>
        <fullName evidence="2">Uncharacterized protein</fullName>
    </submittedName>
</protein>
<feature type="region of interest" description="Disordered" evidence="1">
    <location>
        <begin position="134"/>
        <end position="159"/>
    </location>
</feature>
<comment type="caution">
    <text evidence="2">The sequence shown here is derived from an EMBL/GenBank/DDBJ whole genome shotgun (WGS) entry which is preliminary data.</text>
</comment>
<dbReference type="EMBL" id="JAJSOF020000021">
    <property type="protein sequence ID" value="KAJ4437386.1"/>
    <property type="molecule type" value="Genomic_DNA"/>
</dbReference>
<gene>
    <name evidence="2" type="ORF">ANN_17530</name>
</gene>
<keyword evidence="3" id="KW-1185">Reference proteome</keyword>
<name>A0ABQ8SUH7_PERAM</name>
<feature type="region of interest" description="Disordered" evidence="1">
    <location>
        <begin position="175"/>
        <end position="260"/>
    </location>
</feature>
<reference evidence="2 3" key="1">
    <citation type="journal article" date="2022" name="Allergy">
        <title>Genome assembly and annotation of Periplaneta americana reveal a comprehensive cockroach allergen profile.</title>
        <authorList>
            <person name="Wang L."/>
            <person name="Xiong Q."/>
            <person name="Saelim N."/>
            <person name="Wang L."/>
            <person name="Nong W."/>
            <person name="Wan A.T."/>
            <person name="Shi M."/>
            <person name="Liu X."/>
            <person name="Cao Q."/>
            <person name="Hui J.H.L."/>
            <person name="Sookrung N."/>
            <person name="Leung T.F."/>
            <person name="Tungtrongchitr A."/>
            <person name="Tsui S.K.W."/>
        </authorList>
    </citation>
    <scope>NUCLEOTIDE SEQUENCE [LARGE SCALE GENOMIC DNA]</scope>
    <source>
        <strain evidence="2">PWHHKU_190912</strain>
    </source>
</reference>
<feature type="compositionally biased region" description="Basic and acidic residues" evidence="1">
    <location>
        <begin position="134"/>
        <end position="143"/>
    </location>
</feature>
<evidence type="ECO:0000313" key="2">
    <source>
        <dbReference type="EMBL" id="KAJ4437386.1"/>
    </source>
</evidence>
<organism evidence="2 3">
    <name type="scientific">Periplaneta americana</name>
    <name type="common">American cockroach</name>
    <name type="synonym">Blatta americana</name>
    <dbReference type="NCBI Taxonomy" id="6978"/>
    <lineage>
        <taxon>Eukaryota</taxon>
        <taxon>Metazoa</taxon>
        <taxon>Ecdysozoa</taxon>
        <taxon>Arthropoda</taxon>
        <taxon>Hexapoda</taxon>
        <taxon>Insecta</taxon>
        <taxon>Pterygota</taxon>
        <taxon>Neoptera</taxon>
        <taxon>Polyneoptera</taxon>
        <taxon>Dictyoptera</taxon>
        <taxon>Blattodea</taxon>
        <taxon>Blattoidea</taxon>
        <taxon>Blattidae</taxon>
        <taxon>Blattinae</taxon>
        <taxon>Periplaneta</taxon>
    </lineage>
</organism>
<sequence length="320" mass="37150">MVTSDSHWGETFYQKNASSFAIVRKRTYVHMNFFTQNGLNFLPFLVNHPVFLRTHSLRIFVGVIGRCALCEEAHRQQRSYAYQYPNVWCKCEFSYGRPLAISMEARAFPFIEAEFTYQSIPRNEDDADTLELAATHKNDKQDKTYTPSVSEEEEFSRTNIESSLVRRNIYEDKGRGRQTLNKNQKVVHAQVHSENTDEDESHVTANEDDNKRDGSPPVSEYGKGSFEGNIKMEKGKNKKTLVENSTKSNKRTAINAVRKKKPTSEYESEYAIRKVQDNREGLELNGLHQLLVYADDVNMLGENHKRLGKIREFYWKQVKR</sequence>
<accession>A0ABQ8SUH7</accession>
<dbReference type="Proteomes" id="UP001148838">
    <property type="component" value="Unassembled WGS sequence"/>
</dbReference>
<evidence type="ECO:0000313" key="3">
    <source>
        <dbReference type="Proteomes" id="UP001148838"/>
    </source>
</evidence>
<evidence type="ECO:0000256" key="1">
    <source>
        <dbReference type="SAM" id="MobiDB-lite"/>
    </source>
</evidence>